<feature type="region of interest" description="Disordered" evidence="1">
    <location>
        <begin position="122"/>
        <end position="141"/>
    </location>
</feature>
<evidence type="ECO:0000313" key="2">
    <source>
        <dbReference type="EMBL" id="ABG25759.1"/>
    </source>
</evidence>
<proteinExistence type="predicted"/>
<name>Q14VN5_9VIRU</name>
<accession>Q14VN5</accession>
<protein>
    <submittedName>
        <fullName evidence="2">ORF95</fullName>
    </submittedName>
</protein>
<sequence>MQTGFTSLMVEGWRTAQTLHGAPHKAPPLEHLPPRIVASTGTFVRLMATYGEKAPRYVPTVHGEPVHLDSTRDRYALVQDDNNGSYTNGMIHVECTPMKQYMVVHTGADPLIPVESCFYVSPPSDRDREQQRKCANSPRTRSSINPLSIPLLGGLYATRKLAADAVDVVGHRMKRDLDLFNTNPQEALSTVGDDAVRLALHQLYTAQKLAVHIQGAHQSVIAAYTEFVEGVRAEPPSLDGVRMLMGDATLRTLMCDGVDHMVSYYNTYKSTTMGTVLSSRFVPTPCVAGQLMVNQQMGRVDCGSAFWAFITTFNGV</sequence>
<keyword evidence="3" id="KW-1185">Reference proteome</keyword>
<evidence type="ECO:0000313" key="3">
    <source>
        <dbReference type="Proteomes" id="UP000011238"/>
    </source>
</evidence>
<dbReference type="InterPro" id="IPR057752">
    <property type="entry name" value="VG27-like"/>
</dbReference>
<reference evidence="2 3" key="2">
    <citation type="journal article" date="2006" name="J. Gen. Virol.">
        <title>Genome sequences of two frog herpesviruses.</title>
        <authorList>
            <person name="Davison A.J."/>
            <person name="Cunningham C."/>
            <person name="Sauerbier W."/>
            <person name="McKinnell R.G."/>
        </authorList>
    </citation>
    <scope>NUCLEOTIDE SEQUENCE [LARGE SCALE GENOMIC DNA]</scope>
    <source>
        <strain evidence="2 3">McKinnell</strain>
    </source>
</reference>
<dbReference type="RefSeq" id="YP_656750.1">
    <property type="nucleotide sequence ID" value="NC_008211.1"/>
</dbReference>
<reference evidence="3" key="1">
    <citation type="journal article" date="1999" name="J. Cancer Res. Clin. Oncol.">
        <title>Genomic studies of the Lucke tumor herpesvirus (RaHV-1).</title>
        <authorList>
            <person name="Davison A.J."/>
            <person name="Sauerbier W."/>
            <person name="Dolan A."/>
            <person name="Addison C."/>
            <person name="McKinnell R.G."/>
        </authorList>
    </citation>
    <scope>NUCLEOTIDE SEQUENCE [LARGE SCALE GENOMIC DNA]</scope>
    <source>
        <strain evidence="3">McKinnell</strain>
    </source>
</reference>
<dbReference type="GeneID" id="5141328"/>
<dbReference type="EMBL" id="DQ665917">
    <property type="protein sequence ID" value="ABG25759.1"/>
    <property type="molecule type" value="Genomic_DNA"/>
</dbReference>
<dbReference type="Proteomes" id="UP000011238">
    <property type="component" value="Segment"/>
</dbReference>
<dbReference type="KEGG" id="vg:5141328"/>
<dbReference type="Pfam" id="PF25743">
    <property type="entry name" value="VG27"/>
    <property type="match status" value="1"/>
</dbReference>
<organism evidence="3">
    <name type="scientific">Ranid herpesvirus 1</name>
    <name type="common">Lucke tumor herpesvirus</name>
    <dbReference type="NCBI Taxonomy" id="85655"/>
    <lineage>
        <taxon>Viruses</taxon>
        <taxon>Duplodnaviria</taxon>
        <taxon>Heunggongvirae</taxon>
        <taxon>Peploviricota</taxon>
        <taxon>Herviviricetes</taxon>
        <taxon>Herpesvirales</taxon>
        <taxon>Alloherpesviridae</taxon>
        <taxon>Batravirus</taxon>
        <taxon>Batravirus ranidallo1</taxon>
    </lineage>
</organism>
<evidence type="ECO:0000256" key="1">
    <source>
        <dbReference type="SAM" id="MobiDB-lite"/>
    </source>
</evidence>